<organism evidence="3 4">
    <name type="scientific">Dendroctonus ponderosae</name>
    <name type="common">Mountain pine beetle</name>
    <dbReference type="NCBI Taxonomy" id="77166"/>
    <lineage>
        <taxon>Eukaryota</taxon>
        <taxon>Metazoa</taxon>
        <taxon>Ecdysozoa</taxon>
        <taxon>Arthropoda</taxon>
        <taxon>Hexapoda</taxon>
        <taxon>Insecta</taxon>
        <taxon>Pterygota</taxon>
        <taxon>Neoptera</taxon>
        <taxon>Endopterygota</taxon>
        <taxon>Coleoptera</taxon>
        <taxon>Polyphaga</taxon>
        <taxon>Cucujiformia</taxon>
        <taxon>Curculionidae</taxon>
        <taxon>Scolytinae</taxon>
        <taxon>Dendroctonus</taxon>
    </lineage>
</organism>
<feature type="region of interest" description="Disordered" evidence="1">
    <location>
        <begin position="1420"/>
        <end position="1445"/>
    </location>
</feature>
<evidence type="ECO:0000259" key="2">
    <source>
        <dbReference type="SMART" id="SM01220"/>
    </source>
</evidence>
<dbReference type="PANTHER" id="PTHR31640">
    <property type="entry name" value="TRANSMEMBRANE PROTEIN KIAA1109"/>
    <property type="match status" value="1"/>
</dbReference>
<evidence type="ECO:0000256" key="1">
    <source>
        <dbReference type="SAM" id="MobiDB-lite"/>
    </source>
</evidence>
<dbReference type="EMBL" id="KB632394">
    <property type="protein sequence ID" value="ERL94569.1"/>
    <property type="molecule type" value="Genomic_DNA"/>
</dbReference>
<feature type="region of interest" description="Disordered" evidence="1">
    <location>
        <begin position="744"/>
        <end position="788"/>
    </location>
</feature>
<feature type="compositionally biased region" description="Polar residues" evidence="1">
    <location>
        <begin position="694"/>
        <end position="707"/>
    </location>
</feature>
<feature type="compositionally biased region" description="Polar residues" evidence="1">
    <location>
        <begin position="778"/>
        <end position="788"/>
    </location>
</feature>
<feature type="compositionally biased region" description="Polar residues" evidence="1">
    <location>
        <begin position="866"/>
        <end position="890"/>
    </location>
</feature>
<dbReference type="GO" id="GO:0098793">
    <property type="term" value="C:presynapse"/>
    <property type="evidence" value="ECO:0007669"/>
    <property type="project" value="GOC"/>
</dbReference>
<sequence>MAFWRPFDTSNNKTDPCEPTQAEFAHKDLHVQTQRIILNIYSRLKVESDDWMMENCIFKRISELSKLSRSTIIRVIKAGDEVNEVVQKVYGGERPVPLWLEDSEEPSTLNRLLFSLIIKIQRIQLTATTAGSSAVRLETGAVVLELSNRVQNVSGSKPSGTTARLFGKAQVDLNLSLGQIIRNAVFEEADIEYQHVAFFNTQIVLRNAFQDEIVEGEDKEVVIITLKRPLIYVQPVAVDKAILVWLNYKNAYDYWNEKRANLSRETKEEKFQFGQLTSQLGTPHLGTLFLQLTVEDMGICLPLNHLPMTWNVRSGYDDSRGAVVVTLENTTCSSGSLVSKGKFSNLCLRFAEEFETSLDDWKPDMADSSIMNLCVVSDGTYEVCSRTLTAKANENAKWLLNVQWQMEGVDIHLDTNVGKQLSALGHTLTMLTVSKFDHLPNYIKERMCYLHDGAPVHHAAQIHEYLNNKFSERWIGRGAEDTAIPLDYDSDENDPTDGTRTSQESILPAFMFDPSLDNRMRSKLIEKEMNEQAKIITDLRSLGASHGTIELEMKRLQELETMVYKDFRRDMIQKLRRQSMRASSIKGKFGLGSKSSTFRSKSFVVPSPMPEDNGSPGSVKLDTAAGSFDSSPRSGPSRSASLRVKTTEQGPRVTFSDTQTMSSSEISLPEAQLDWVDHLDIDGEKVTLRKNPFHSASSNFPPSTGPQKCQEPNVDLELDVKVFINSGKCVLHTKDPVREEEIKLNRMRKDRSSSAAGLLEYSSSSSPDAVRKNKEKLTSQSSASKLRSNPHNTLVDLTIFHIPGMDVKLQYQSKVIMEDIPPDSHFDFDKVFSSATSSKLPYSDSEQSRIDMAFKRQESQSDFKSHSLNSDLKSSTSMHGITNPNYGHSPTASLENLQFGNYTPPSSDNFKSYMSNAYVATPSAKKQGIKKASLFAWMTLQSVPEETIISPHILEFLEQTLEPIPAKTMNTTDTSILSSDQDINYGNYVYASFPVDVVVYFHMQPSTFRFSCLPVSRVECMLQLPSLDIVFSSKRAEEELFSRLLLQIVEIYSEFGDGAPNTAATAVVYIFHPYGGKKSALKEAQWSPLSDSERKDSLSINVEFVKFHLSRSRMLNFKQEPTKGLKGSDQSRAVIRFSTIIDIGSASFKYDMRRLTEILAFPKAWYRRSIVRRMFLGDLSMSATYSEEDDVISHKTSPGTANKHDNADSTNTQDDSPSPTDHKNLTAWETLVLFAVNFKKLNVHMNMGNVMGNVAWMTKDFRSDGRLSIGSTGHKNLYIAFGLGGSSLDAKGGIVGGNIEIANIDTYVHIREEPDVEPDHTIGLKLRALELRLDYMATSVLMCRVSDLNVNLRDEWRLNRPVVRESFMPTRRPASIFVHGVLSWDQLQLMISKSTTADLLKMFNKLEEFFSQQFNSSKRAFSGFSSSRPTRVTHQKSRDAPMQPAQVSVTAPSDARHHRHWQKVLGQVAGLQLSTMHVPLPTFGTVLGGTMELHGNNVSLACFHGINFKSKSWALFSLREPCINFNTESQEIPSTINPAPAQDVHVVQTLICSLGLHSLRHLSMATVCKVTRTVIFPPQFKTLQEWFHYAFANSQIDEVDKFPSLEREKAEGSNSIDRASRTSGKLADPNHTREVIFALPGLQIHLKTEHLQKSSIPDVNDDKPIVECSFITEFEDHIFVTVDAESFFFLHDLITSYLQEKERVLGGFDKRSISDHDRLKPAASDALTKKGAIDGDIFAKDWRDYNCKTWHLEPTVRLLSVAGKYIEPYGIDYILQKLGFSHARTTIPKWLQRGFMDPIDAILAVLTLRVVQIVKEDQTNKDERKAIENKK</sequence>
<protein>
    <recommendedName>
        <fullName evidence="2">Bridge-like lipid transfer protein family member 1 C-terminal domain-containing protein</fullName>
    </recommendedName>
</protein>
<dbReference type="OrthoDB" id="10051416at2759"/>
<accession>U4UKG3</accession>
<dbReference type="InterPro" id="IPR056742">
    <property type="entry name" value="BLTP1_C"/>
</dbReference>
<feature type="compositionally biased region" description="Polar residues" evidence="1">
    <location>
        <begin position="1208"/>
        <end position="1219"/>
    </location>
</feature>
<gene>
    <name evidence="3" type="ORF">D910_11846</name>
</gene>
<name>U4UKG3_DENPD</name>
<feature type="region of interest" description="Disordered" evidence="1">
    <location>
        <begin position="600"/>
        <end position="664"/>
    </location>
</feature>
<feature type="compositionally biased region" description="Polar residues" evidence="1">
    <location>
        <begin position="655"/>
        <end position="664"/>
    </location>
</feature>
<feature type="compositionally biased region" description="Polar residues" evidence="1">
    <location>
        <begin position="1612"/>
        <end position="1623"/>
    </location>
</feature>
<feature type="compositionally biased region" description="Low complexity" evidence="1">
    <location>
        <begin position="626"/>
        <end position="641"/>
    </location>
</feature>
<feature type="domain" description="Bridge-like lipid transfer protein family member 1 C-terminal" evidence="2">
    <location>
        <begin position="1214"/>
        <end position="1813"/>
    </location>
</feature>
<dbReference type="SMART" id="SM01220">
    <property type="entry name" value="FSA_C"/>
    <property type="match status" value="1"/>
</dbReference>
<evidence type="ECO:0000313" key="3">
    <source>
        <dbReference type="EMBL" id="ERL94569.1"/>
    </source>
</evidence>
<dbReference type="Proteomes" id="UP000030742">
    <property type="component" value="Unassembled WGS sequence"/>
</dbReference>
<dbReference type="Pfam" id="PF25040">
    <property type="entry name" value="BLTP1_C"/>
    <property type="match status" value="6"/>
</dbReference>
<dbReference type="GO" id="GO:0048488">
    <property type="term" value="P:synaptic vesicle endocytosis"/>
    <property type="evidence" value="ECO:0007669"/>
    <property type="project" value="TreeGrafter"/>
</dbReference>
<evidence type="ECO:0000313" key="4">
    <source>
        <dbReference type="Proteomes" id="UP000030742"/>
    </source>
</evidence>
<proteinExistence type="predicted"/>
<dbReference type="PANTHER" id="PTHR31640:SF1">
    <property type="entry name" value="BRIDGE-LIKE LIPID TRANSFER PROTEIN FAMILY MEMBER 1"/>
    <property type="match status" value="1"/>
</dbReference>
<feature type="region of interest" description="Disordered" evidence="1">
    <location>
        <begin position="692"/>
        <end position="711"/>
    </location>
</feature>
<feature type="region of interest" description="Disordered" evidence="1">
    <location>
        <begin position="1190"/>
        <end position="1221"/>
    </location>
</feature>
<reference evidence="3 4" key="1">
    <citation type="journal article" date="2013" name="Genome Biol.">
        <title>Draft genome of the mountain pine beetle, Dendroctonus ponderosae Hopkins, a major forest pest.</title>
        <authorList>
            <person name="Keeling C.I."/>
            <person name="Yuen M.M."/>
            <person name="Liao N.Y."/>
            <person name="Docking T.R."/>
            <person name="Chan S.K."/>
            <person name="Taylor G.A."/>
            <person name="Palmquist D.L."/>
            <person name="Jackman S.D."/>
            <person name="Nguyen A."/>
            <person name="Li M."/>
            <person name="Henderson H."/>
            <person name="Janes J.K."/>
            <person name="Zhao Y."/>
            <person name="Pandoh P."/>
            <person name="Moore R."/>
            <person name="Sperling F.A."/>
            <person name="Huber D.P."/>
            <person name="Birol I."/>
            <person name="Jones S.J."/>
            <person name="Bohlmann J."/>
        </authorList>
    </citation>
    <scope>NUCLEOTIDE SEQUENCE</scope>
</reference>
<feature type="region of interest" description="Disordered" evidence="1">
    <location>
        <begin position="1607"/>
        <end position="1626"/>
    </location>
</feature>
<feature type="region of interest" description="Disordered" evidence="1">
    <location>
        <begin position="857"/>
        <end position="890"/>
    </location>
</feature>
<dbReference type="InterPro" id="IPR033616">
    <property type="entry name" value="BLTP1"/>
</dbReference>
<dbReference type="STRING" id="77166.U4UKG3"/>